<organism evidence="6 7">
    <name type="scientific">Ophiophagus hannah</name>
    <name type="common">King cobra</name>
    <name type="synonym">Naja hannah</name>
    <dbReference type="NCBI Taxonomy" id="8665"/>
    <lineage>
        <taxon>Eukaryota</taxon>
        <taxon>Metazoa</taxon>
        <taxon>Chordata</taxon>
        <taxon>Craniata</taxon>
        <taxon>Vertebrata</taxon>
        <taxon>Euteleostomi</taxon>
        <taxon>Lepidosauria</taxon>
        <taxon>Squamata</taxon>
        <taxon>Bifurcata</taxon>
        <taxon>Unidentata</taxon>
        <taxon>Episquamata</taxon>
        <taxon>Toxicofera</taxon>
        <taxon>Serpentes</taxon>
        <taxon>Colubroidea</taxon>
        <taxon>Elapidae</taxon>
        <taxon>Elapinae</taxon>
        <taxon>Ophiophagus</taxon>
    </lineage>
</organism>
<keyword evidence="5" id="KW-0732">Signal</keyword>
<comment type="subcellular location">
    <subcellularLocation>
        <location evidence="1">Cell junction</location>
        <location evidence="1">Adherens junction</location>
    </subcellularLocation>
</comment>
<feature type="non-terminal residue" evidence="6">
    <location>
        <position position="1"/>
    </location>
</feature>
<evidence type="ECO:0000256" key="3">
    <source>
        <dbReference type="ARBA" id="ARBA00022949"/>
    </source>
</evidence>
<evidence type="ECO:0000313" key="6">
    <source>
        <dbReference type="EMBL" id="ETE56798.1"/>
    </source>
</evidence>
<gene>
    <name evidence="6" type="primary">CCDC85B</name>
    <name evidence="6" type="ORF">L345_17490</name>
</gene>
<dbReference type="OrthoDB" id="10056395at2759"/>
<dbReference type="PANTHER" id="PTHR13546">
    <property type="entry name" value="RE60986P"/>
    <property type="match status" value="1"/>
</dbReference>
<keyword evidence="4" id="KW-0175">Coiled coil</keyword>
<keyword evidence="3" id="KW-0965">Cell junction</keyword>
<feature type="signal peptide" evidence="5">
    <location>
        <begin position="1"/>
        <end position="19"/>
    </location>
</feature>
<reference evidence="6 7" key="1">
    <citation type="journal article" date="2013" name="Proc. Natl. Acad. Sci. U.S.A.">
        <title>The king cobra genome reveals dynamic gene evolution and adaptation in the snake venom system.</title>
        <authorList>
            <person name="Vonk F.J."/>
            <person name="Casewell N.R."/>
            <person name="Henkel C.V."/>
            <person name="Heimberg A.M."/>
            <person name="Jansen H.J."/>
            <person name="McCleary R.J."/>
            <person name="Kerkkamp H.M."/>
            <person name="Vos R.A."/>
            <person name="Guerreiro I."/>
            <person name="Calvete J.J."/>
            <person name="Wuster W."/>
            <person name="Woods A.E."/>
            <person name="Logan J.M."/>
            <person name="Harrison R.A."/>
            <person name="Castoe T.A."/>
            <person name="de Koning A.P."/>
            <person name="Pollock D.D."/>
            <person name="Yandell M."/>
            <person name="Calderon D."/>
            <person name="Renjifo C."/>
            <person name="Currier R.B."/>
            <person name="Salgado D."/>
            <person name="Pla D."/>
            <person name="Sanz L."/>
            <person name="Hyder A.S."/>
            <person name="Ribeiro J.M."/>
            <person name="Arntzen J.W."/>
            <person name="van den Thillart G.E."/>
            <person name="Boetzer M."/>
            <person name="Pirovano W."/>
            <person name="Dirks R.P."/>
            <person name="Spaink H.P."/>
            <person name="Duboule D."/>
            <person name="McGlinn E."/>
            <person name="Kini R.M."/>
            <person name="Richardson M.K."/>
        </authorList>
    </citation>
    <scope>NUCLEOTIDE SEQUENCE</scope>
    <source>
        <tissue evidence="6">Blood</tissue>
    </source>
</reference>
<evidence type="ECO:0000256" key="1">
    <source>
        <dbReference type="ARBA" id="ARBA00004536"/>
    </source>
</evidence>
<feature type="non-terminal residue" evidence="6">
    <location>
        <position position="221"/>
    </location>
</feature>
<comment type="caution">
    <text evidence="6">The sequence shown here is derived from an EMBL/GenBank/DDBJ whole genome shotgun (WGS) entry which is preliminary data.</text>
</comment>
<evidence type="ECO:0000256" key="4">
    <source>
        <dbReference type="ARBA" id="ARBA00023054"/>
    </source>
</evidence>
<dbReference type="AlphaFoldDB" id="V8N552"/>
<evidence type="ECO:0000313" key="7">
    <source>
        <dbReference type="Proteomes" id="UP000018936"/>
    </source>
</evidence>
<proteinExistence type="inferred from homology"/>
<dbReference type="Pfam" id="PF10226">
    <property type="entry name" value="CCDC85"/>
    <property type="match status" value="1"/>
</dbReference>
<dbReference type="PANTHER" id="PTHR13546:SF12">
    <property type="entry name" value="COILED-COIL DOMAIN-CONTAINING PROTEIN 85B"/>
    <property type="match status" value="1"/>
</dbReference>
<evidence type="ECO:0000256" key="2">
    <source>
        <dbReference type="ARBA" id="ARBA00009052"/>
    </source>
</evidence>
<feature type="chain" id="PRO_5004770588" evidence="5">
    <location>
        <begin position="20"/>
        <end position="221"/>
    </location>
</feature>
<dbReference type="InterPro" id="IPR019359">
    <property type="entry name" value="CCDC85"/>
</dbReference>
<dbReference type="Proteomes" id="UP000018936">
    <property type="component" value="Unassembled WGS sequence"/>
</dbReference>
<protein>
    <submittedName>
        <fullName evidence="6">Coiled-coil domain-containing protein 85B</fullName>
    </submittedName>
</protein>
<comment type="similarity">
    <text evidence="2">Belongs to the CCDC85 family.</text>
</comment>
<dbReference type="EMBL" id="AZIM01012367">
    <property type="protein sequence ID" value="ETE56798.1"/>
    <property type="molecule type" value="Genomic_DNA"/>
</dbReference>
<evidence type="ECO:0000256" key="5">
    <source>
        <dbReference type="SAM" id="SignalP"/>
    </source>
</evidence>
<accession>V8N552</accession>
<keyword evidence="7" id="KW-1185">Reference proteome</keyword>
<sequence length="221" mass="23867">ALLRSLGLLPAGGGAVCLALLCIHPINPGAGSGGRGSIAKMPLHGRVTGCFPCHCFAPARAEQVMFPEVEKLVALVQHGWLIQGMNWQLQEHLHEICKLKAVNGWLQVENHKLHDLCCFLDEDQLKAKHLALHLQLFGHHVAQVLCYEVASCLCKLAGLEGLLTPLSPLHRSGATVNGGEPEGPVPRTPPCHLLVPPRAIDCCTAPEQHVGKVEQSCHHRI</sequence>
<dbReference type="GO" id="GO:0045892">
    <property type="term" value="P:negative regulation of DNA-templated transcription"/>
    <property type="evidence" value="ECO:0007669"/>
    <property type="project" value="TreeGrafter"/>
</dbReference>
<name>V8N552_OPHHA</name>
<dbReference type="GO" id="GO:0005634">
    <property type="term" value="C:nucleus"/>
    <property type="evidence" value="ECO:0007669"/>
    <property type="project" value="TreeGrafter"/>
</dbReference>
<dbReference type="GO" id="GO:0005912">
    <property type="term" value="C:adherens junction"/>
    <property type="evidence" value="ECO:0007669"/>
    <property type="project" value="UniProtKB-SubCell"/>
</dbReference>